<keyword evidence="11" id="KW-1185">Reference proteome</keyword>
<dbReference type="Proteomes" id="UP001179952">
    <property type="component" value="Unassembled WGS sequence"/>
</dbReference>
<keyword evidence="6 8" id="KW-1133">Transmembrane helix</keyword>
<feature type="transmembrane region" description="Helical" evidence="8">
    <location>
        <begin position="86"/>
        <end position="106"/>
    </location>
</feature>
<comment type="subunit">
    <text evidence="3 8">Homodimer and heterodimers.</text>
</comment>
<organism evidence="10 11">
    <name type="scientific">Acorus gramineus</name>
    <name type="common">Dwarf sweet flag</name>
    <dbReference type="NCBI Taxonomy" id="55184"/>
    <lineage>
        <taxon>Eukaryota</taxon>
        <taxon>Viridiplantae</taxon>
        <taxon>Streptophyta</taxon>
        <taxon>Embryophyta</taxon>
        <taxon>Tracheophyta</taxon>
        <taxon>Spermatophyta</taxon>
        <taxon>Magnoliopsida</taxon>
        <taxon>Liliopsida</taxon>
        <taxon>Acoraceae</taxon>
        <taxon>Acorus</taxon>
    </lineage>
</organism>
<dbReference type="InterPro" id="IPR006459">
    <property type="entry name" value="CASP/CASPL"/>
</dbReference>
<reference evidence="10" key="1">
    <citation type="journal article" date="2023" name="Nat. Commun.">
        <title>Diploid and tetraploid genomes of Acorus and the evolution of monocots.</title>
        <authorList>
            <person name="Ma L."/>
            <person name="Liu K.W."/>
            <person name="Li Z."/>
            <person name="Hsiao Y.Y."/>
            <person name="Qi Y."/>
            <person name="Fu T."/>
            <person name="Tang G.D."/>
            <person name="Zhang D."/>
            <person name="Sun W.H."/>
            <person name="Liu D.K."/>
            <person name="Li Y."/>
            <person name="Chen G.Z."/>
            <person name="Liu X.D."/>
            <person name="Liao X.Y."/>
            <person name="Jiang Y.T."/>
            <person name="Yu X."/>
            <person name="Hao Y."/>
            <person name="Huang J."/>
            <person name="Zhao X.W."/>
            <person name="Ke S."/>
            <person name="Chen Y.Y."/>
            <person name="Wu W.L."/>
            <person name="Hsu J.L."/>
            <person name="Lin Y.F."/>
            <person name="Huang M.D."/>
            <person name="Li C.Y."/>
            <person name="Huang L."/>
            <person name="Wang Z.W."/>
            <person name="Zhao X."/>
            <person name="Zhong W.Y."/>
            <person name="Peng D.H."/>
            <person name="Ahmad S."/>
            <person name="Lan S."/>
            <person name="Zhang J.S."/>
            <person name="Tsai W.C."/>
            <person name="Van de Peer Y."/>
            <person name="Liu Z.J."/>
        </authorList>
    </citation>
    <scope>NUCLEOTIDE SEQUENCE</scope>
    <source>
        <strain evidence="10">SCP</strain>
    </source>
</reference>
<evidence type="ECO:0000313" key="11">
    <source>
        <dbReference type="Proteomes" id="UP001179952"/>
    </source>
</evidence>
<sequence>MCSSSTILLNPNSPISNHSYSMENNNIAQQDKDLSNKVQRNYVMTQVALRTLAFISTLSAALVMVTNEQHKVVLGLSWNARYTYSAAFRFLVYANSVACAYSILSLPLLVSSASKKPFLLFFLDFVVTMLLMSASSAAAAIAYVGKRGEDRMGWTAVCTFVDKFCQKAGISLVSSFTAFVVMFLITNTSAHHLRRSLAAATSITAMISSVP</sequence>
<protein>
    <recommendedName>
        <fullName evidence="8">CASP-like protein</fullName>
    </recommendedName>
</protein>
<name>A0AAV9A685_ACOGR</name>
<keyword evidence="5 8" id="KW-0812">Transmembrane</keyword>
<dbReference type="AlphaFoldDB" id="A0AAV9A685"/>
<feature type="transmembrane region" description="Helical" evidence="8">
    <location>
        <begin position="47"/>
        <end position="66"/>
    </location>
</feature>
<dbReference type="PANTHER" id="PTHR36488:SF8">
    <property type="entry name" value="CASP-LIKE PROTEIN 1U1"/>
    <property type="match status" value="1"/>
</dbReference>
<comment type="similarity">
    <text evidence="2 8">Belongs to the Casparian strip membrane proteins (CASP) family.</text>
</comment>
<reference evidence="10" key="2">
    <citation type="submission" date="2023-06" db="EMBL/GenBank/DDBJ databases">
        <authorList>
            <person name="Ma L."/>
            <person name="Liu K.-W."/>
            <person name="Li Z."/>
            <person name="Hsiao Y.-Y."/>
            <person name="Qi Y."/>
            <person name="Fu T."/>
            <person name="Tang G."/>
            <person name="Zhang D."/>
            <person name="Sun W.-H."/>
            <person name="Liu D.-K."/>
            <person name="Li Y."/>
            <person name="Chen G.-Z."/>
            <person name="Liu X.-D."/>
            <person name="Liao X.-Y."/>
            <person name="Jiang Y.-T."/>
            <person name="Yu X."/>
            <person name="Hao Y."/>
            <person name="Huang J."/>
            <person name="Zhao X.-W."/>
            <person name="Ke S."/>
            <person name="Chen Y.-Y."/>
            <person name="Wu W.-L."/>
            <person name="Hsu J.-L."/>
            <person name="Lin Y.-F."/>
            <person name="Huang M.-D."/>
            <person name="Li C.-Y."/>
            <person name="Huang L."/>
            <person name="Wang Z.-W."/>
            <person name="Zhao X."/>
            <person name="Zhong W.-Y."/>
            <person name="Peng D.-H."/>
            <person name="Ahmad S."/>
            <person name="Lan S."/>
            <person name="Zhang J.-S."/>
            <person name="Tsai W.-C."/>
            <person name="Van De Peer Y."/>
            <person name="Liu Z.-J."/>
        </authorList>
    </citation>
    <scope>NUCLEOTIDE SEQUENCE</scope>
    <source>
        <strain evidence="10">SCP</strain>
        <tissue evidence="10">Leaves</tissue>
    </source>
</reference>
<evidence type="ECO:0000256" key="3">
    <source>
        <dbReference type="ARBA" id="ARBA00011489"/>
    </source>
</evidence>
<dbReference type="GO" id="GO:0005886">
    <property type="term" value="C:plasma membrane"/>
    <property type="evidence" value="ECO:0007669"/>
    <property type="project" value="UniProtKB-SubCell"/>
</dbReference>
<feature type="domain" description="Casparian strip membrane protein" evidence="9">
    <location>
        <begin position="44"/>
        <end position="181"/>
    </location>
</feature>
<dbReference type="EMBL" id="JAUJYN010000012">
    <property type="protein sequence ID" value="KAK1259593.1"/>
    <property type="molecule type" value="Genomic_DNA"/>
</dbReference>
<comment type="caution">
    <text evidence="10">The sequence shown here is derived from an EMBL/GenBank/DDBJ whole genome shotgun (WGS) entry which is preliminary data.</text>
</comment>
<accession>A0AAV9A685</accession>
<evidence type="ECO:0000256" key="2">
    <source>
        <dbReference type="ARBA" id="ARBA00007651"/>
    </source>
</evidence>
<evidence type="ECO:0000256" key="7">
    <source>
        <dbReference type="ARBA" id="ARBA00023136"/>
    </source>
</evidence>
<evidence type="ECO:0000313" key="10">
    <source>
        <dbReference type="EMBL" id="KAK1259593.1"/>
    </source>
</evidence>
<keyword evidence="4 8" id="KW-1003">Cell membrane</keyword>
<dbReference type="InterPro" id="IPR044173">
    <property type="entry name" value="CASPL"/>
</dbReference>
<dbReference type="InterPro" id="IPR006702">
    <property type="entry name" value="CASP_dom"/>
</dbReference>
<dbReference type="Pfam" id="PF04535">
    <property type="entry name" value="CASP_dom"/>
    <property type="match status" value="1"/>
</dbReference>
<feature type="transmembrane region" description="Helical" evidence="8">
    <location>
        <begin position="164"/>
        <end position="185"/>
    </location>
</feature>
<evidence type="ECO:0000256" key="4">
    <source>
        <dbReference type="ARBA" id="ARBA00022475"/>
    </source>
</evidence>
<evidence type="ECO:0000259" key="9">
    <source>
        <dbReference type="Pfam" id="PF04535"/>
    </source>
</evidence>
<dbReference type="PANTHER" id="PTHR36488">
    <property type="entry name" value="CASP-LIKE PROTEIN 1U1"/>
    <property type="match status" value="1"/>
</dbReference>
<evidence type="ECO:0000256" key="6">
    <source>
        <dbReference type="ARBA" id="ARBA00022989"/>
    </source>
</evidence>
<evidence type="ECO:0000256" key="1">
    <source>
        <dbReference type="ARBA" id="ARBA00004651"/>
    </source>
</evidence>
<dbReference type="NCBIfam" id="TIGR01569">
    <property type="entry name" value="A_tha_TIGR01569"/>
    <property type="match status" value="1"/>
</dbReference>
<comment type="subcellular location">
    <subcellularLocation>
        <location evidence="1 8">Cell membrane</location>
        <topology evidence="1 8">Multi-pass membrane protein</topology>
    </subcellularLocation>
</comment>
<feature type="transmembrane region" description="Helical" evidence="8">
    <location>
        <begin position="118"/>
        <end position="144"/>
    </location>
</feature>
<evidence type="ECO:0000256" key="5">
    <source>
        <dbReference type="ARBA" id="ARBA00022692"/>
    </source>
</evidence>
<proteinExistence type="inferred from homology"/>
<keyword evidence="7 8" id="KW-0472">Membrane</keyword>
<gene>
    <name evidence="10" type="ORF">QJS04_geneDACA015389</name>
</gene>
<evidence type="ECO:0000256" key="8">
    <source>
        <dbReference type="RuleBase" id="RU361233"/>
    </source>
</evidence>